<protein>
    <submittedName>
        <fullName evidence="1">Uncharacterized protein</fullName>
    </submittedName>
</protein>
<proteinExistence type="predicted"/>
<organism evidence="1">
    <name type="scientific">marine sediment metagenome</name>
    <dbReference type="NCBI Taxonomy" id="412755"/>
    <lineage>
        <taxon>unclassified sequences</taxon>
        <taxon>metagenomes</taxon>
        <taxon>ecological metagenomes</taxon>
    </lineage>
</organism>
<feature type="non-terminal residue" evidence="1">
    <location>
        <position position="1"/>
    </location>
</feature>
<comment type="caution">
    <text evidence="1">The sequence shown here is derived from an EMBL/GenBank/DDBJ whole genome shotgun (WGS) entry which is preliminary data.</text>
</comment>
<sequence length="61" mass="7014">VKTQLKPGEPILAHNINIQTDVPLTPAMITERVIEARKKEEKYFGELLIEIVPFTAIRRMI</sequence>
<gene>
    <name evidence="1" type="ORF">S01H4_57749</name>
</gene>
<evidence type="ECO:0000313" key="1">
    <source>
        <dbReference type="EMBL" id="GAH09608.1"/>
    </source>
</evidence>
<accession>X1ELS7</accession>
<name>X1ELS7_9ZZZZ</name>
<dbReference type="EMBL" id="BART01033646">
    <property type="protein sequence ID" value="GAH09608.1"/>
    <property type="molecule type" value="Genomic_DNA"/>
</dbReference>
<reference evidence="1" key="1">
    <citation type="journal article" date="2014" name="Front. Microbiol.">
        <title>High frequency of phylogenetically diverse reductive dehalogenase-homologous genes in deep subseafloor sedimentary metagenomes.</title>
        <authorList>
            <person name="Kawai M."/>
            <person name="Futagami T."/>
            <person name="Toyoda A."/>
            <person name="Takaki Y."/>
            <person name="Nishi S."/>
            <person name="Hori S."/>
            <person name="Arai W."/>
            <person name="Tsubouchi T."/>
            <person name="Morono Y."/>
            <person name="Uchiyama I."/>
            <person name="Ito T."/>
            <person name="Fujiyama A."/>
            <person name="Inagaki F."/>
            <person name="Takami H."/>
        </authorList>
    </citation>
    <scope>NUCLEOTIDE SEQUENCE</scope>
    <source>
        <strain evidence="1">Expedition CK06-06</strain>
    </source>
</reference>
<dbReference type="AlphaFoldDB" id="X1ELS7"/>